<feature type="compositionally biased region" description="Basic and acidic residues" evidence="1">
    <location>
        <begin position="228"/>
        <end position="247"/>
    </location>
</feature>
<feature type="compositionally biased region" description="Basic and acidic residues" evidence="1">
    <location>
        <begin position="110"/>
        <end position="135"/>
    </location>
</feature>
<evidence type="ECO:0007829" key="4">
    <source>
        <dbReference type="PeptideAtlas" id="A0A0P0UXN0"/>
    </source>
</evidence>
<sequence length="288" mass="33002">EAPLIEQAFQKRLEVEKILHEQEQLREIELSKQHHAGDLQEKNRLSRMLEHKNIFQERIVQRREAEFSRLKKERDERTSQLISSRKRERDTVRKLMYYLNLEEQRLQRLREEEEARKREEEERRKREETERKAKLDAIAAKQLQRERELEEKKEKQRMEALMGRGAGAAEPARTPDAAPVAQPAQPVAAPAAAAAAAAPAAGKYVPKFKRGGDGGSSAGGQRPAVAPEQDRWGSRDDRPRPDMRPLRQEAPPARDAAPPARQDGPPGTWRPSRYSSSSSSSTWSSRRN</sequence>
<feature type="compositionally biased region" description="Basic and acidic residues" evidence="1">
    <location>
        <begin position="143"/>
        <end position="158"/>
    </location>
</feature>
<proteinExistence type="evidence at protein level"/>
<reference evidence="2 3" key="3">
    <citation type="journal article" date="2013" name="Rice">
        <title>Improvement of the Oryza sativa Nipponbare reference genome using next generation sequence and optical map data.</title>
        <authorList>
            <person name="Kawahara Y."/>
            <person name="de la Bastide M."/>
            <person name="Hamilton J.P."/>
            <person name="Kanamori H."/>
            <person name="McCombie W.R."/>
            <person name="Ouyang S."/>
            <person name="Schwartz D.C."/>
            <person name="Tanaka T."/>
            <person name="Wu J."/>
            <person name="Zhou S."/>
            <person name="Childs K.L."/>
            <person name="Davidson R.M."/>
            <person name="Lin H."/>
            <person name="Quesada-Ocampo L."/>
            <person name="Vaillancourt B."/>
            <person name="Sakai H."/>
            <person name="Lee S.S."/>
            <person name="Kim J."/>
            <person name="Numa H."/>
            <person name="Itoh T."/>
            <person name="Buell C.R."/>
            <person name="Matsumoto T."/>
        </authorList>
    </citation>
    <scope>NUCLEOTIDE SEQUENCE [LARGE SCALE GENOMIC DNA]</scope>
    <source>
        <strain evidence="3">cv. Nipponbare</strain>
    </source>
</reference>
<feature type="compositionally biased region" description="Low complexity" evidence="1">
    <location>
        <begin position="250"/>
        <end position="288"/>
    </location>
</feature>
<reference evidence="2 3" key="2">
    <citation type="journal article" date="2013" name="Plant Cell Physiol.">
        <title>Rice Annotation Project Database (RAP-DB): an integrative and interactive database for rice genomics.</title>
        <authorList>
            <person name="Sakai H."/>
            <person name="Lee S.S."/>
            <person name="Tanaka T."/>
            <person name="Numa H."/>
            <person name="Kim J."/>
            <person name="Kawahara Y."/>
            <person name="Wakimoto H."/>
            <person name="Yang C.C."/>
            <person name="Iwamoto M."/>
            <person name="Abe T."/>
            <person name="Yamada Y."/>
            <person name="Muto A."/>
            <person name="Inokuchi H."/>
            <person name="Ikemura T."/>
            <person name="Matsumoto T."/>
            <person name="Sasaki T."/>
            <person name="Itoh T."/>
        </authorList>
    </citation>
    <scope>NUCLEOTIDE SEQUENCE [LARGE SCALE GENOMIC DNA]</scope>
    <source>
        <strain evidence="3">cv. Nipponbare</strain>
    </source>
</reference>
<dbReference type="AlphaFoldDB" id="A0A0P0UXN0"/>
<dbReference type="Proteomes" id="UP000059680">
    <property type="component" value="Chromosome 1"/>
</dbReference>
<evidence type="ECO:0007829" key="5">
    <source>
        <dbReference type="ProteomicsDB" id="A0A0P0UXN0"/>
    </source>
</evidence>
<dbReference type="InterPro" id="IPR027512">
    <property type="entry name" value="EIF3A"/>
</dbReference>
<dbReference type="PANTHER" id="PTHR14005">
    <property type="entry name" value="EUKARYOTIC TRANSLATION INITIATION FACTOR 3, THETA SUBUNIT"/>
    <property type="match status" value="1"/>
</dbReference>
<accession>A0A0P0UXN0</accession>
<evidence type="ECO:0000313" key="2">
    <source>
        <dbReference type="EMBL" id="BAS70125.1"/>
    </source>
</evidence>
<feature type="region of interest" description="Disordered" evidence="1">
    <location>
        <begin position="110"/>
        <end position="288"/>
    </location>
</feature>
<dbReference type="Gramene" id="Os01t0120800-06">
    <property type="protein sequence ID" value="Os01t0120800-06"/>
    <property type="gene ID" value="Os01g0120800"/>
</dbReference>
<reference evidence="3" key="1">
    <citation type="journal article" date="2005" name="Nature">
        <title>The map-based sequence of the rice genome.</title>
        <authorList>
            <consortium name="International rice genome sequencing project (IRGSP)"/>
            <person name="Matsumoto T."/>
            <person name="Wu J."/>
            <person name="Kanamori H."/>
            <person name="Katayose Y."/>
            <person name="Fujisawa M."/>
            <person name="Namiki N."/>
            <person name="Mizuno H."/>
            <person name="Yamamoto K."/>
            <person name="Antonio B.A."/>
            <person name="Baba T."/>
            <person name="Sakata K."/>
            <person name="Nagamura Y."/>
            <person name="Aoki H."/>
            <person name="Arikawa K."/>
            <person name="Arita K."/>
            <person name="Bito T."/>
            <person name="Chiden Y."/>
            <person name="Fujitsuka N."/>
            <person name="Fukunaka R."/>
            <person name="Hamada M."/>
            <person name="Harada C."/>
            <person name="Hayashi A."/>
            <person name="Hijishita S."/>
            <person name="Honda M."/>
            <person name="Hosokawa S."/>
            <person name="Ichikawa Y."/>
            <person name="Idonuma A."/>
            <person name="Iijima M."/>
            <person name="Ikeda M."/>
            <person name="Ikeno M."/>
            <person name="Ito K."/>
            <person name="Ito S."/>
            <person name="Ito T."/>
            <person name="Ito Y."/>
            <person name="Ito Y."/>
            <person name="Iwabuchi A."/>
            <person name="Kamiya K."/>
            <person name="Karasawa W."/>
            <person name="Kurita K."/>
            <person name="Katagiri S."/>
            <person name="Kikuta A."/>
            <person name="Kobayashi H."/>
            <person name="Kobayashi N."/>
            <person name="Machita K."/>
            <person name="Maehara T."/>
            <person name="Masukawa M."/>
            <person name="Mizubayashi T."/>
            <person name="Mukai Y."/>
            <person name="Nagasaki H."/>
            <person name="Nagata Y."/>
            <person name="Naito S."/>
            <person name="Nakashima M."/>
            <person name="Nakama Y."/>
            <person name="Nakamichi Y."/>
            <person name="Nakamura M."/>
            <person name="Meguro A."/>
            <person name="Negishi M."/>
            <person name="Ohta I."/>
            <person name="Ohta T."/>
            <person name="Okamoto M."/>
            <person name="Ono N."/>
            <person name="Saji S."/>
            <person name="Sakaguchi M."/>
            <person name="Sakai K."/>
            <person name="Shibata M."/>
            <person name="Shimokawa T."/>
            <person name="Song J."/>
            <person name="Takazaki Y."/>
            <person name="Terasawa K."/>
            <person name="Tsugane M."/>
            <person name="Tsuji K."/>
            <person name="Ueda S."/>
            <person name="Waki K."/>
            <person name="Yamagata H."/>
            <person name="Yamamoto M."/>
            <person name="Yamamoto S."/>
            <person name="Yamane H."/>
            <person name="Yoshiki S."/>
            <person name="Yoshihara R."/>
            <person name="Yukawa K."/>
            <person name="Zhong H."/>
            <person name="Yano M."/>
            <person name="Yuan Q."/>
            <person name="Ouyang S."/>
            <person name="Liu J."/>
            <person name="Jones K.M."/>
            <person name="Gansberger K."/>
            <person name="Moffat K."/>
            <person name="Hill J."/>
            <person name="Bera J."/>
            <person name="Fadrosh D."/>
            <person name="Jin S."/>
            <person name="Johri S."/>
            <person name="Kim M."/>
            <person name="Overton L."/>
            <person name="Reardon M."/>
            <person name="Tsitrin T."/>
            <person name="Vuong H."/>
            <person name="Weaver B."/>
            <person name="Ciecko A."/>
            <person name="Tallon L."/>
            <person name="Jackson J."/>
            <person name="Pai G."/>
            <person name="Aken S.V."/>
            <person name="Utterback T."/>
            <person name="Reidmuller S."/>
            <person name="Feldblyum T."/>
            <person name="Hsiao J."/>
            <person name="Zismann V."/>
            <person name="Iobst S."/>
            <person name="de Vazeille A.R."/>
            <person name="Buell C.R."/>
            <person name="Ying K."/>
            <person name="Li Y."/>
            <person name="Lu T."/>
            <person name="Huang Y."/>
            <person name="Zhao Q."/>
            <person name="Feng Q."/>
            <person name="Zhang L."/>
            <person name="Zhu J."/>
            <person name="Weng Q."/>
            <person name="Mu J."/>
            <person name="Lu Y."/>
            <person name="Fan D."/>
            <person name="Liu Y."/>
            <person name="Guan J."/>
            <person name="Zhang Y."/>
            <person name="Yu S."/>
            <person name="Liu X."/>
            <person name="Zhang Y."/>
            <person name="Hong G."/>
            <person name="Han B."/>
            <person name="Choisne N."/>
            <person name="Demange N."/>
            <person name="Orjeda G."/>
            <person name="Samain S."/>
            <person name="Cattolico L."/>
            <person name="Pelletier E."/>
            <person name="Couloux A."/>
            <person name="Segurens B."/>
            <person name="Wincker P."/>
            <person name="D'Hont A."/>
            <person name="Scarpelli C."/>
            <person name="Weissenbach J."/>
            <person name="Salanoubat M."/>
            <person name="Quetier F."/>
            <person name="Yu Y."/>
            <person name="Kim H.R."/>
            <person name="Rambo T."/>
            <person name="Currie J."/>
            <person name="Collura K."/>
            <person name="Luo M."/>
            <person name="Yang T."/>
            <person name="Ammiraju J.S.S."/>
            <person name="Engler F."/>
            <person name="Soderlund C."/>
            <person name="Wing R.A."/>
            <person name="Palmer L.E."/>
            <person name="de la Bastide M."/>
            <person name="Spiegel L."/>
            <person name="Nascimento L."/>
            <person name="Zutavern T."/>
            <person name="O'Shaughnessy A."/>
            <person name="Dike S."/>
            <person name="Dedhia N."/>
            <person name="Preston R."/>
            <person name="Balija V."/>
            <person name="McCombie W.R."/>
            <person name="Chow T."/>
            <person name="Chen H."/>
            <person name="Chung M."/>
            <person name="Chen C."/>
            <person name="Shaw J."/>
            <person name="Wu H."/>
            <person name="Hsiao K."/>
            <person name="Chao Y."/>
            <person name="Chu M."/>
            <person name="Cheng C."/>
            <person name="Hour A."/>
            <person name="Lee P."/>
            <person name="Lin S."/>
            <person name="Lin Y."/>
            <person name="Liou J."/>
            <person name="Liu S."/>
            <person name="Hsing Y."/>
            <person name="Raghuvanshi S."/>
            <person name="Mohanty A."/>
            <person name="Bharti A.K."/>
            <person name="Gaur A."/>
            <person name="Gupta V."/>
            <person name="Kumar D."/>
            <person name="Ravi V."/>
            <person name="Vij S."/>
            <person name="Kapur A."/>
            <person name="Khurana P."/>
            <person name="Khurana P."/>
            <person name="Khurana J.P."/>
            <person name="Tyagi A.K."/>
            <person name="Gaikwad K."/>
            <person name="Singh A."/>
            <person name="Dalal V."/>
            <person name="Srivastava S."/>
            <person name="Dixit A."/>
            <person name="Pal A.K."/>
            <person name="Ghazi I.A."/>
            <person name="Yadav M."/>
            <person name="Pandit A."/>
            <person name="Bhargava A."/>
            <person name="Sureshbabu K."/>
            <person name="Batra K."/>
            <person name="Sharma T.R."/>
            <person name="Mohapatra T."/>
            <person name="Singh N.K."/>
            <person name="Messing J."/>
            <person name="Nelson A.B."/>
            <person name="Fuks G."/>
            <person name="Kavchok S."/>
            <person name="Keizer G."/>
            <person name="Linton E."/>
            <person name="Llaca V."/>
            <person name="Song R."/>
            <person name="Tanyolac B."/>
            <person name="Young S."/>
            <person name="Ho-Il K."/>
            <person name="Hahn J.H."/>
            <person name="Sangsakoo G."/>
            <person name="Vanavichit A."/>
            <person name="de Mattos Luiz.A.T."/>
            <person name="Zimmer P.D."/>
            <person name="Malone G."/>
            <person name="Dellagostin O."/>
            <person name="de Oliveira A.C."/>
            <person name="Bevan M."/>
            <person name="Bancroft I."/>
            <person name="Minx P."/>
            <person name="Cordum H."/>
            <person name="Wilson R."/>
            <person name="Cheng Z."/>
            <person name="Jin W."/>
            <person name="Jiang J."/>
            <person name="Leong S.A."/>
            <person name="Iwama H."/>
            <person name="Gojobori T."/>
            <person name="Itoh T."/>
            <person name="Niimura Y."/>
            <person name="Fujii Y."/>
            <person name="Habara T."/>
            <person name="Sakai H."/>
            <person name="Sato Y."/>
            <person name="Wilson G."/>
            <person name="Kumar K."/>
            <person name="McCouch S."/>
            <person name="Juretic N."/>
            <person name="Hoen D."/>
            <person name="Wright S."/>
            <person name="Bruskiewich R."/>
            <person name="Bureau T."/>
            <person name="Miyao A."/>
            <person name="Hirochika H."/>
            <person name="Nishikawa T."/>
            <person name="Kadowaki K."/>
            <person name="Sugiura M."/>
            <person name="Burr B."/>
            <person name="Sasaki T."/>
        </authorList>
    </citation>
    <scope>NUCLEOTIDE SEQUENCE [LARGE SCALE GENOMIC DNA]</scope>
    <source>
        <strain evidence="3">cv. Nipponbare</strain>
    </source>
</reference>
<evidence type="ECO:0000313" key="3">
    <source>
        <dbReference type="Proteomes" id="UP000059680"/>
    </source>
</evidence>
<keyword evidence="4 5" id="KW-1267">Proteomics identification</keyword>
<gene>
    <name evidence="2" type="ordered locus">Os01g0120800</name>
    <name evidence="2" type="ORF">OSNPB_010120800</name>
</gene>
<dbReference type="PANTHER" id="PTHR14005:SF0">
    <property type="entry name" value="EUKARYOTIC TRANSLATION INITIATION FACTOR 3 SUBUNIT A"/>
    <property type="match status" value="1"/>
</dbReference>
<feature type="non-terminal residue" evidence="2">
    <location>
        <position position="288"/>
    </location>
</feature>
<keyword evidence="3" id="KW-1185">Reference proteome</keyword>
<protein>
    <submittedName>
        <fullName evidence="2">Os01g0120800 protein</fullName>
    </submittedName>
</protein>
<name>A0A0P0UXN0_ORYSJ</name>
<dbReference type="EMBL" id="AP014957">
    <property type="protein sequence ID" value="BAS70125.1"/>
    <property type="molecule type" value="Genomic_DNA"/>
</dbReference>
<evidence type="ECO:0000256" key="1">
    <source>
        <dbReference type="SAM" id="MobiDB-lite"/>
    </source>
</evidence>
<organism evidence="2 3">
    <name type="scientific">Oryza sativa subsp. japonica</name>
    <name type="common">Rice</name>
    <dbReference type="NCBI Taxonomy" id="39947"/>
    <lineage>
        <taxon>Eukaryota</taxon>
        <taxon>Viridiplantae</taxon>
        <taxon>Streptophyta</taxon>
        <taxon>Embryophyta</taxon>
        <taxon>Tracheophyta</taxon>
        <taxon>Spermatophyta</taxon>
        <taxon>Magnoliopsida</taxon>
        <taxon>Liliopsida</taxon>
        <taxon>Poales</taxon>
        <taxon>Poaceae</taxon>
        <taxon>BOP clade</taxon>
        <taxon>Oryzoideae</taxon>
        <taxon>Oryzeae</taxon>
        <taxon>Oryzinae</taxon>
        <taxon>Oryza</taxon>
        <taxon>Oryza sativa</taxon>
    </lineage>
</organism>
<feature type="compositionally biased region" description="Low complexity" evidence="1">
    <location>
        <begin position="177"/>
        <end position="201"/>
    </location>
</feature>
<dbReference type="ExpressionAtlas" id="A0A0P0UXN0">
    <property type="expression patterns" value="baseline and differential"/>
</dbReference>
<dbReference type="GO" id="GO:0005852">
    <property type="term" value="C:eukaryotic translation initiation factor 3 complex"/>
    <property type="evidence" value="ECO:0007669"/>
    <property type="project" value="InterPro"/>
</dbReference>